<feature type="chain" id="PRO_5015653267" description="Ubiquitin 3 binding protein But2 C-terminal domain-containing protein" evidence="1">
    <location>
        <begin position="20"/>
        <end position="258"/>
    </location>
</feature>
<proteinExistence type="predicted"/>
<organism evidence="2 3">
    <name type="scientific">Coniella lustricola</name>
    <dbReference type="NCBI Taxonomy" id="2025994"/>
    <lineage>
        <taxon>Eukaryota</taxon>
        <taxon>Fungi</taxon>
        <taxon>Dikarya</taxon>
        <taxon>Ascomycota</taxon>
        <taxon>Pezizomycotina</taxon>
        <taxon>Sordariomycetes</taxon>
        <taxon>Sordariomycetidae</taxon>
        <taxon>Diaporthales</taxon>
        <taxon>Schizoparmaceae</taxon>
        <taxon>Coniella</taxon>
    </lineage>
</organism>
<protein>
    <recommendedName>
        <fullName evidence="4">Ubiquitin 3 binding protein But2 C-terminal domain-containing protein</fullName>
    </recommendedName>
</protein>
<dbReference type="Proteomes" id="UP000241462">
    <property type="component" value="Unassembled WGS sequence"/>
</dbReference>
<name>A0A2T3A2T2_9PEZI</name>
<accession>A0A2T3A2T2</accession>
<keyword evidence="1" id="KW-0732">Signal</keyword>
<evidence type="ECO:0000256" key="1">
    <source>
        <dbReference type="SAM" id="SignalP"/>
    </source>
</evidence>
<gene>
    <name evidence="2" type="ORF">BD289DRAFT_31550</name>
</gene>
<dbReference type="EMBL" id="KZ678494">
    <property type="protein sequence ID" value="PSR81781.1"/>
    <property type="molecule type" value="Genomic_DNA"/>
</dbReference>
<dbReference type="OrthoDB" id="5221045at2759"/>
<reference evidence="2 3" key="1">
    <citation type="journal article" date="2018" name="Mycol. Prog.">
        <title>Coniella lustricola, a new species from submerged detritus.</title>
        <authorList>
            <person name="Raudabaugh D.B."/>
            <person name="Iturriaga T."/>
            <person name="Carver A."/>
            <person name="Mondo S."/>
            <person name="Pangilinan J."/>
            <person name="Lipzen A."/>
            <person name="He G."/>
            <person name="Amirebrahimi M."/>
            <person name="Grigoriev I.V."/>
            <person name="Miller A.N."/>
        </authorList>
    </citation>
    <scope>NUCLEOTIDE SEQUENCE [LARGE SCALE GENOMIC DNA]</scope>
    <source>
        <strain evidence="2 3">B22-T-1</strain>
    </source>
</reference>
<evidence type="ECO:0000313" key="2">
    <source>
        <dbReference type="EMBL" id="PSR81781.1"/>
    </source>
</evidence>
<evidence type="ECO:0008006" key="4">
    <source>
        <dbReference type="Google" id="ProtNLM"/>
    </source>
</evidence>
<evidence type="ECO:0000313" key="3">
    <source>
        <dbReference type="Proteomes" id="UP000241462"/>
    </source>
</evidence>
<feature type="signal peptide" evidence="1">
    <location>
        <begin position="1"/>
        <end position="19"/>
    </location>
</feature>
<sequence>MKLTAVIAASLLLFGSSRSVDVSAGFDISFGKENGKVTPSPFSPNATATVHKSLHLPQPSSLLHPNNTIIAATATATTLRTIYTASPNVIVQPLSMRVFNLTAYVDKQTKNAHYEFTWVIEPDFHAVECRAIVQAADGKLDNVDTARCIPASPSLPTTRESASLQVDVPMPPLSSFAWKLSDNTTTMLILRSSNPANAHHCPYFPHDACWAQGLYPISQRDFEWVDGEQRYIGRRFLRFPGTYCKSGMKACLWSEYIY</sequence>
<keyword evidence="3" id="KW-1185">Reference proteome</keyword>
<dbReference type="InParanoid" id="A0A2T3A2T2"/>
<dbReference type="AlphaFoldDB" id="A0A2T3A2T2"/>